<dbReference type="PANTHER" id="PTHR31086">
    <property type="entry name" value="ALUMINUM-ACTIVATED MALATE TRANSPORTER 10"/>
    <property type="match status" value="1"/>
</dbReference>
<evidence type="ECO:0000313" key="12">
    <source>
        <dbReference type="Proteomes" id="UP001497480"/>
    </source>
</evidence>
<evidence type="ECO:0000256" key="8">
    <source>
        <dbReference type="ARBA" id="ARBA00023303"/>
    </source>
</evidence>
<keyword evidence="3" id="KW-0813">Transport</keyword>
<keyword evidence="12" id="KW-1185">Reference proteome</keyword>
<comment type="similarity">
    <text evidence="2">Belongs to the aromatic acid exporter (TC 2.A.85) family.</text>
</comment>
<comment type="subcellular location">
    <subcellularLocation>
        <location evidence="1">Membrane</location>
        <topology evidence="1">Multi-pass membrane protein</topology>
    </subcellularLocation>
</comment>
<comment type="caution">
    <text evidence="11">The sequence shown here is derived from an EMBL/GenBank/DDBJ whole genome shotgun (WGS) entry which is preliminary data.</text>
</comment>
<keyword evidence="7 10" id="KW-0472">Membrane</keyword>
<evidence type="ECO:0000256" key="2">
    <source>
        <dbReference type="ARBA" id="ARBA00007079"/>
    </source>
</evidence>
<evidence type="ECO:0000256" key="5">
    <source>
        <dbReference type="ARBA" id="ARBA00022989"/>
    </source>
</evidence>
<feature type="transmembrane region" description="Helical" evidence="10">
    <location>
        <begin position="116"/>
        <end position="136"/>
    </location>
</feature>
<feature type="transmembrane region" description="Helical" evidence="10">
    <location>
        <begin position="255"/>
        <end position="276"/>
    </location>
</feature>
<evidence type="ECO:0000256" key="3">
    <source>
        <dbReference type="ARBA" id="ARBA00022448"/>
    </source>
</evidence>
<protein>
    <recommendedName>
        <fullName evidence="13">Aluminum-activated malate transporter 9</fullName>
    </recommendedName>
</protein>
<dbReference type="Pfam" id="PF11744">
    <property type="entry name" value="ALMT"/>
    <property type="match status" value="1"/>
</dbReference>
<dbReference type="GO" id="GO:0015743">
    <property type="term" value="P:malate transport"/>
    <property type="evidence" value="ECO:0007669"/>
    <property type="project" value="InterPro"/>
</dbReference>
<keyword evidence="5 10" id="KW-1133">Transmembrane helix</keyword>
<keyword evidence="6" id="KW-0406">Ion transport</keyword>
<dbReference type="InterPro" id="IPR020966">
    <property type="entry name" value="ALMT"/>
</dbReference>
<evidence type="ECO:0008006" key="13">
    <source>
        <dbReference type="Google" id="ProtNLM"/>
    </source>
</evidence>
<evidence type="ECO:0000256" key="9">
    <source>
        <dbReference type="SAM" id="MobiDB-lite"/>
    </source>
</evidence>
<dbReference type="GO" id="GO:0016020">
    <property type="term" value="C:membrane"/>
    <property type="evidence" value="ECO:0007669"/>
    <property type="project" value="UniProtKB-SubCell"/>
</dbReference>
<sequence length="621" mass="70310">MNSHRMKKRQTLQHPNKEPTHPILFGFREPKMDHRIPKLGSFRHSFAERKERLLSMKSDGYSQIGIGLPESDEESNGPVARRWWRRCSDGVVMGWNKMKHVATSAWQLGQSDPRKIIFSVKMGLALTIISLLIFLKEPLKDVSRYFVWAILTVVLTFEYNIGSTFSKGLNRAAGTLSAAGIALGMSELSKLAGEWEEVAIIICIFLVGFCGTYLKFYPSMKAYEYGLRVFLITYCIVIVSGNRTGDFINPARNRFLLIALGAAVSLSVNIFIYPIWAGEDLHALVAKNFIGVASSLEGVVNSYLNCIEYERVPSKILTYQASDDPVYSGYRSAVESTSKEEALLGFAVWEPPHGRYKMLRYPWKNYVKVSGALRHCAFMVMAMHGCILSEIQAPPEKRQVFYNEIKKVCSEGAKVLRDIGNKVKKMEKLGNDDFLFDVQEAAEELQHKIDKKSFLLINSESWEIGNRPSHEVEPQDLFNNDEETQFLEYKSLSEAVLDLRAVRVPNIWGVNSAPEVKPALPASNVEENLFKKQASWPDHHSFQADSIFKRAESKTYENASSLSLATFTSLLIEFVARLPNLVDSFEELGEVAKFSDPPELQSPELPIGFWTRLFNCFTFKN</sequence>
<evidence type="ECO:0000256" key="1">
    <source>
        <dbReference type="ARBA" id="ARBA00004141"/>
    </source>
</evidence>
<evidence type="ECO:0000313" key="11">
    <source>
        <dbReference type="EMBL" id="CAL0323970.1"/>
    </source>
</evidence>
<gene>
    <name evidence="11" type="ORF">LLUT_LOCUS25030</name>
</gene>
<feature type="compositionally biased region" description="Basic residues" evidence="9">
    <location>
        <begin position="1"/>
        <end position="11"/>
    </location>
</feature>
<proteinExistence type="inferred from homology"/>
<reference evidence="11 12" key="1">
    <citation type="submission" date="2024-03" db="EMBL/GenBank/DDBJ databases">
        <authorList>
            <person name="Martinez-Hernandez J."/>
        </authorList>
    </citation>
    <scope>NUCLEOTIDE SEQUENCE [LARGE SCALE GENOMIC DNA]</scope>
</reference>
<evidence type="ECO:0000256" key="10">
    <source>
        <dbReference type="SAM" id="Phobius"/>
    </source>
</evidence>
<feature type="transmembrane region" description="Helical" evidence="10">
    <location>
        <begin position="222"/>
        <end position="243"/>
    </location>
</feature>
<feature type="region of interest" description="Disordered" evidence="9">
    <location>
        <begin position="1"/>
        <end position="24"/>
    </location>
</feature>
<feature type="transmembrane region" description="Helical" evidence="10">
    <location>
        <begin position="142"/>
        <end position="161"/>
    </location>
</feature>
<evidence type="ECO:0000256" key="6">
    <source>
        <dbReference type="ARBA" id="ARBA00023065"/>
    </source>
</evidence>
<dbReference type="EMBL" id="CAXHTB010000017">
    <property type="protein sequence ID" value="CAL0323970.1"/>
    <property type="molecule type" value="Genomic_DNA"/>
</dbReference>
<name>A0AAV1XSD8_LUPLU</name>
<feature type="transmembrane region" description="Helical" evidence="10">
    <location>
        <begin position="198"/>
        <end position="216"/>
    </location>
</feature>
<evidence type="ECO:0000256" key="4">
    <source>
        <dbReference type="ARBA" id="ARBA00022692"/>
    </source>
</evidence>
<dbReference type="AlphaFoldDB" id="A0AAV1XSD8"/>
<accession>A0AAV1XSD8</accession>
<dbReference type="Proteomes" id="UP001497480">
    <property type="component" value="Unassembled WGS sequence"/>
</dbReference>
<organism evidence="11 12">
    <name type="scientific">Lupinus luteus</name>
    <name type="common">European yellow lupine</name>
    <dbReference type="NCBI Taxonomy" id="3873"/>
    <lineage>
        <taxon>Eukaryota</taxon>
        <taxon>Viridiplantae</taxon>
        <taxon>Streptophyta</taxon>
        <taxon>Embryophyta</taxon>
        <taxon>Tracheophyta</taxon>
        <taxon>Spermatophyta</taxon>
        <taxon>Magnoliopsida</taxon>
        <taxon>eudicotyledons</taxon>
        <taxon>Gunneridae</taxon>
        <taxon>Pentapetalae</taxon>
        <taxon>rosids</taxon>
        <taxon>fabids</taxon>
        <taxon>Fabales</taxon>
        <taxon>Fabaceae</taxon>
        <taxon>Papilionoideae</taxon>
        <taxon>50 kb inversion clade</taxon>
        <taxon>genistoids sensu lato</taxon>
        <taxon>core genistoids</taxon>
        <taxon>Genisteae</taxon>
        <taxon>Lupinus</taxon>
    </lineage>
</organism>
<keyword evidence="4 10" id="KW-0812">Transmembrane</keyword>
<dbReference type="GO" id="GO:0034220">
    <property type="term" value="P:monoatomic ion transmembrane transport"/>
    <property type="evidence" value="ECO:0007669"/>
    <property type="project" value="UniProtKB-KW"/>
</dbReference>
<evidence type="ECO:0000256" key="7">
    <source>
        <dbReference type="ARBA" id="ARBA00023136"/>
    </source>
</evidence>
<keyword evidence="8" id="KW-0407">Ion channel</keyword>